<feature type="domain" description="SGNH hydrolase-type esterase" evidence="3">
    <location>
        <begin position="50"/>
        <end position="280"/>
    </location>
</feature>
<dbReference type="Gene3D" id="3.40.50.1110">
    <property type="entry name" value="SGNH hydrolase"/>
    <property type="match status" value="1"/>
</dbReference>
<dbReference type="GO" id="GO:0004806">
    <property type="term" value="F:triacylglycerol lipase activity"/>
    <property type="evidence" value="ECO:0007669"/>
    <property type="project" value="TreeGrafter"/>
</dbReference>
<accession>A0A8I0HKU6</accession>
<feature type="disulfide bond" evidence="2">
    <location>
        <begin position="203"/>
        <end position="251"/>
    </location>
</feature>
<keyword evidence="4" id="KW-0378">Hydrolase</keyword>
<dbReference type="PROSITE" id="PS51257">
    <property type="entry name" value="PROKAR_LIPOPROTEIN"/>
    <property type="match status" value="1"/>
</dbReference>
<dbReference type="InterPro" id="IPR036514">
    <property type="entry name" value="SGNH_hydro_sf"/>
</dbReference>
<evidence type="ECO:0000259" key="3">
    <source>
        <dbReference type="Pfam" id="PF13472"/>
    </source>
</evidence>
<keyword evidence="5" id="KW-1185">Reference proteome</keyword>
<organism evidence="4 5">
    <name type="scientific">Corynebacterium gallinarum</name>
    <dbReference type="NCBI Taxonomy" id="2762214"/>
    <lineage>
        <taxon>Bacteria</taxon>
        <taxon>Bacillati</taxon>
        <taxon>Actinomycetota</taxon>
        <taxon>Actinomycetes</taxon>
        <taxon>Mycobacteriales</taxon>
        <taxon>Corynebacteriaceae</taxon>
        <taxon>Corynebacterium</taxon>
    </lineage>
</organism>
<feature type="active site" description="Nucleophile" evidence="1">
    <location>
        <position position="54"/>
    </location>
</feature>
<dbReference type="PANTHER" id="PTHR37981:SF1">
    <property type="entry name" value="SGNH HYDROLASE-TYPE ESTERASE DOMAIN-CONTAINING PROTEIN"/>
    <property type="match status" value="1"/>
</dbReference>
<dbReference type="Pfam" id="PF13472">
    <property type="entry name" value="Lipase_GDSL_2"/>
    <property type="match status" value="1"/>
</dbReference>
<sequence length="293" mass="31288">MRTTVITASALLLLTGCAGQSPDPSSGQTSGDIREEVTEASTSITDVYIALGDSYAAMGGRDQPLRGEPFCLRSSGNYPELVHAEVTDLTCQGAVTGDLLEPRALGERTLPAQLDVLTEDTTLVTLSIGGNDLGFGEVAGCIRERIAVETPDNCVDLLEETIGEQLDQLPPQLDRVHEGIKDRAGDAQVVVTGYLPLVSTGECPELGNVSETDRRWAVELTAQINDTVREAAERHDALFVLPDDADEHTSCAPPEQRWADIQGQQTDAYPLHPTSSGHEAMAAAVRDALDLQP</sequence>
<keyword evidence="2" id="KW-1015">Disulfide bond</keyword>
<name>A0A8I0HKU6_9CORY</name>
<feature type="disulfide bond" evidence="2">
    <location>
        <begin position="71"/>
        <end position="91"/>
    </location>
</feature>
<dbReference type="CDD" id="cd01823">
    <property type="entry name" value="SEST_like"/>
    <property type="match status" value="1"/>
</dbReference>
<dbReference type="PANTHER" id="PTHR37981">
    <property type="entry name" value="LIPASE 2"/>
    <property type="match status" value="1"/>
</dbReference>
<evidence type="ECO:0000256" key="2">
    <source>
        <dbReference type="PIRSR" id="PIRSR637460-2"/>
    </source>
</evidence>
<evidence type="ECO:0000313" key="5">
    <source>
        <dbReference type="Proteomes" id="UP000650224"/>
    </source>
</evidence>
<reference evidence="4 5" key="1">
    <citation type="submission" date="2020-08" db="EMBL/GenBank/DDBJ databases">
        <title>A Genomic Blueprint of the Chicken Gut Microbiome.</title>
        <authorList>
            <person name="Gilroy R."/>
            <person name="Ravi A."/>
            <person name="Getino M."/>
            <person name="Pursley I."/>
            <person name="Horton D.L."/>
            <person name="Alikhan N.-F."/>
            <person name="Baker D."/>
            <person name="Gharbi K."/>
            <person name="Hall N."/>
            <person name="Watson M."/>
            <person name="Adriaenssens E.M."/>
            <person name="Foster-Nyarko E."/>
            <person name="Jarju S."/>
            <person name="Secka A."/>
            <person name="Antonio M."/>
            <person name="Oren A."/>
            <person name="Chaudhuri R."/>
            <person name="La Ragione R.M."/>
            <person name="Hildebrand F."/>
            <person name="Pallen M.J."/>
        </authorList>
    </citation>
    <scope>NUCLEOTIDE SEQUENCE [LARGE SCALE GENOMIC DNA]</scope>
    <source>
        <strain evidence="4 5">Sa1YVA5</strain>
    </source>
</reference>
<feature type="disulfide bond" evidence="2">
    <location>
        <begin position="141"/>
        <end position="154"/>
    </location>
</feature>
<protein>
    <submittedName>
        <fullName evidence="4">SGNH/GDSL hydrolase family protein</fullName>
    </submittedName>
</protein>
<evidence type="ECO:0000256" key="1">
    <source>
        <dbReference type="PIRSR" id="PIRSR637460-1"/>
    </source>
</evidence>
<dbReference type="AlphaFoldDB" id="A0A8I0HKU6"/>
<dbReference type="InterPro" id="IPR037460">
    <property type="entry name" value="SEST-like"/>
</dbReference>
<dbReference type="SUPFAM" id="SSF52266">
    <property type="entry name" value="SGNH hydrolase"/>
    <property type="match status" value="1"/>
</dbReference>
<dbReference type="RefSeq" id="WP_191732234.1">
    <property type="nucleotide sequence ID" value="NZ_JACSPR010000001.1"/>
</dbReference>
<dbReference type="EMBL" id="JACSPR010000001">
    <property type="protein sequence ID" value="MBD8028992.1"/>
    <property type="molecule type" value="Genomic_DNA"/>
</dbReference>
<dbReference type="Proteomes" id="UP000650224">
    <property type="component" value="Unassembled WGS sequence"/>
</dbReference>
<feature type="active site" evidence="1">
    <location>
        <position position="272"/>
    </location>
</feature>
<proteinExistence type="predicted"/>
<evidence type="ECO:0000313" key="4">
    <source>
        <dbReference type="EMBL" id="MBD8028992.1"/>
    </source>
</evidence>
<dbReference type="GO" id="GO:0019433">
    <property type="term" value="P:triglyceride catabolic process"/>
    <property type="evidence" value="ECO:0007669"/>
    <property type="project" value="TreeGrafter"/>
</dbReference>
<gene>
    <name evidence="4" type="ORF">H9627_01380</name>
</gene>
<dbReference type="InterPro" id="IPR013830">
    <property type="entry name" value="SGNH_hydro"/>
</dbReference>
<comment type="caution">
    <text evidence="4">The sequence shown here is derived from an EMBL/GenBank/DDBJ whole genome shotgun (WGS) entry which is preliminary data.</text>
</comment>